<keyword evidence="1" id="KW-1133">Transmembrane helix</keyword>
<organism evidence="4">
    <name type="scientific">Entamoeba dispar (strain ATCC PRA-260 / SAW760)</name>
    <dbReference type="NCBI Taxonomy" id="370354"/>
    <lineage>
        <taxon>Eukaryota</taxon>
        <taxon>Amoebozoa</taxon>
        <taxon>Evosea</taxon>
        <taxon>Archamoebae</taxon>
        <taxon>Mastigamoebida</taxon>
        <taxon>Entamoebidae</taxon>
        <taxon>Entamoeba</taxon>
    </lineage>
</organism>
<dbReference type="AlphaFoldDB" id="B0ESR6"/>
<feature type="transmembrane region" description="Helical" evidence="1">
    <location>
        <begin position="110"/>
        <end position="133"/>
    </location>
</feature>
<evidence type="ECO:0000313" key="3">
    <source>
        <dbReference type="EMBL" id="EDR22444.1"/>
    </source>
</evidence>
<dbReference type="RefSeq" id="XP_001741120.1">
    <property type="nucleotide sequence ID" value="XM_001741068.1"/>
</dbReference>
<dbReference type="KEGG" id="edi:EDI_343850"/>
<dbReference type="OrthoDB" id="30277at2759"/>
<keyword evidence="1" id="KW-0472">Membrane</keyword>
<keyword evidence="4" id="KW-1185">Reference proteome</keyword>
<keyword evidence="1" id="KW-0812">Transmembrane</keyword>
<reference evidence="4" key="1">
    <citation type="submission" date="2007-12" db="EMBL/GenBank/DDBJ databases">
        <title>Annotation of Entamoeba dispar SAW760.</title>
        <authorList>
            <person name="Lorenzi H."/>
            <person name="Inman J."/>
            <person name="Schobel S."/>
            <person name="Amedeo P."/>
            <person name="Caler E."/>
        </authorList>
    </citation>
    <scope>NUCLEOTIDE SEQUENCE [LARGE SCALE GENOMIC DNA]</scope>
    <source>
        <strain evidence="4">ATCC PRA-260 / SAW760</strain>
    </source>
</reference>
<dbReference type="eggNOG" id="ENOG502RCGC">
    <property type="taxonomic scope" value="Eukaryota"/>
</dbReference>
<dbReference type="OMA" id="KCANRNT"/>
<feature type="chain" id="PRO_5013039555" evidence="2">
    <location>
        <begin position="16"/>
        <end position="187"/>
    </location>
</feature>
<name>B0ESR6_ENTDS</name>
<evidence type="ECO:0000256" key="2">
    <source>
        <dbReference type="SAM" id="SignalP"/>
    </source>
</evidence>
<dbReference type="Proteomes" id="UP000008076">
    <property type="component" value="Unassembled WGS sequence"/>
</dbReference>
<evidence type="ECO:0000256" key="1">
    <source>
        <dbReference type="SAM" id="Phobius"/>
    </source>
</evidence>
<protein>
    <submittedName>
        <fullName evidence="3">Uncharacterized protein</fullName>
    </submittedName>
</protein>
<gene>
    <name evidence="3" type="ORF">EDI_343850</name>
</gene>
<feature type="signal peptide" evidence="2">
    <location>
        <begin position="1"/>
        <end position="15"/>
    </location>
</feature>
<evidence type="ECO:0000313" key="4">
    <source>
        <dbReference type="Proteomes" id="UP000008076"/>
    </source>
</evidence>
<proteinExistence type="predicted"/>
<sequence length="187" mass="21855">MKLLLFSLLLCLSFAHHNHHNHHHNHHHEHYHVEENYPNEMIKDKSHEYDFGLYINCTEMTSCIGCGLALNQCYWNIKTHQCINLPENTYPQDIYSVCPAEEIALFEQQLIITIFIISIIFLLCCVCCVKCCCPSTRNNRKIRRVQRHTIPYQTVVQQPVQIPMTNYYIPPTSGTYVQPVYGLGQSF</sequence>
<accession>B0ESR6</accession>
<keyword evidence="2" id="KW-0732">Signal</keyword>
<dbReference type="EMBL" id="DS550704">
    <property type="protein sequence ID" value="EDR22444.1"/>
    <property type="molecule type" value="Genomic_DNA"/>
</dbReference>
<dbReference type="VEuPathDB" id="AmoebaDB:EDI_343850"/>
<dbReference type="GeneID" id="5886312"/>